<evidence type="ECO:0000313" key="1">
    <source>
        <dbReference type="EMBL" id="KAK4398125.1"/>
    </source>
</evidence>
<comment type="caution">
    <text evidence="1">The sequence shown here is derived from an EMBL/GenBank/DDBJ whole genome shotgun (WGS) entry which is preliminary data.</text>
</comment>
<keyword evidence="1" id="KW-0418">Kinase</keyword>
<dbReference type="Proteomes" id="UP001289374">
    <property type="component" value="Unassembled WGS sequence"/>
</dbReference>
<dbReference type="GO" id="GO:0043136">
    <property type="term" value="F:sn-glycerol 3-phosphatase activity"/>
    <property type="evidence" value="ECO:0007669"/>
    <property type="project" value="TreeGrafter"/>
</dbReference>
<dbReference type="Gene3D" id="1.10.150.240">
    <property type="entry name" value="Putative phosphatase, domain 2"/>
    <property type="match status" value="1"/>
</dbReference>
<dbReference type="NCBIfam" id="TIGR01509">
    <property type="entry name" value="HAD-SF-IA-v3"/>
    <property type="match status" value="1"/>
</dbReference>
<dbReference type="InterPro" id="IPR006439">
    <property type="entry name" value="HAD-SF_hydro_IA"/>
</dbReference>
<organism evidence="1 2">
    <name type="scientific">Sesamum angolense</name>
    <dbReference type="NCBI Taxonomy" id="2727404"/>
    <lineage>
        <taxon>Eukaryota</taxon>
        <taxon>Viridiplantae</taxon>
        <taxon>Streptophyta</taxon>
        <taxon>Embryophyta</taxon>
        <taxon>Tracheophyta</taxon>
        <taxon>Spermatophyta</taxon>
        <taxon>Magnoliopsida</taxon>
        <taxon>eudicotyledons</taxon>
        <taxon>Gunneridae</taxon>
        <taxon>Pentapetalae</taxon>
        <taxon>asterids</taxon>
        <taxon>lamiids</taxon>
        <taxon>Lamiales</taxon>
        <taxon>Pedaliaceae</taxon>
        <taxon>Sesamum</taxon>
    </lineage>
</organism>
<dbReference type="InterPro" id="IPR036412">
    <property type="entry name" value="HAD-like_sf"/>
</dbReference>
<proteinExistence type="predicted"/>
<reference evidence="1" key="1">
    <citation type="submission" date="2020-06" db="EMBL/GenBank/DDBJ databases">
        <authorList>
            <person name="Li T."/>
            <person name="Hu X."/>
            <person name="Zhang T."/>
            <person name="Song X."/>
            <person name="Zhang H."/>
            <person name="Dai N."/>
            <person name="Sheng W."/>
            <person name="Hou X."/>
            <person name="Wei L."/>
        </authorList>
    </citation>
    <scope>NUCLEOTIDE SEQUENCE</scope>
    <source>
        <strain evidence="1">K16</strain>
        <tissue evidence="1">Leaf</tissue>
    </source>
</reference>
<dbReference type="SUPFAM" id="SSF56784">
    <property type="entry name" value="HAD-like"/>
    <property type="match status" value="1"/>
</dbReference>
<dbReference type="PANTHER" id="PTHR18901:SF44">
    <property type="entry name" value="OS01G0757900 PROTEIN"/>
    <property type="match status" value="1"/>
</dbReference>
<dbReference type="SFLD" id="SFLDS00003">
    <property type="entry name" value="Haloacid_Dehalogenase"/>
    <property type="match status" value="1"/>
</dbReference>
<dbReference type="PROSITE" id="PS01228">
    <property type="entry name" value="COF_1"/>
    <property type="match status" value="1"/>
</dbReference>
<dbReference type="InterPro" id="IPR023214">
    <property type="entry name" value="HAD_sf"/>
</dbReference>
<dbReference type="GO" id="GO:0006114">
    <property type="term" value="P:glycerol biosynthetic process"/>
    <property type="evidence" value="ECO:0007669"/>
    <property type="project" value="TreeGrafter"/>
</dbReference>
<keyword evidence="1" id="KW-0808">Transferase</keyword>
<name>A0AAE1WRD9_9LAMI</name>
<sequence length="382" mass="42738">MEDSHSMARISAVIFDLDGTLLNTEQVTKSILKEFLAKYGKVQDSDKERKRLGLTFKESSIAIVNDYDLPLTPEQFVQEIVPMYHGKWLLAKALPGANRLMRHLHEHGVPFALASNSLGKNIDGKISHHDGWKERFTVILGSDQVKSGKPSPDIFLEAAKRMEVDPLHCLVIEDSLLELELELELEFDEPDKNRLDLELAHEIMSSSSNFYAFFFPGTKICHITRSVGVKAGKAAGMKVVAVPSLQIESDSYSIADSTLHSLLEFQPEQWGLPQFGDWVDNTLPIEPIHLAGVFRNGLLQTYADNELPALPDQIWGLYIGWAKFDGPKVFKAVISIGFSIAFLFFSSSSAVSHAFHYCCLIQTSVPLVTSFTFLATMYTQRE</sequence>
<evidence type="ECO:0000313" key="2">
    <source>
        <dbReference type="Proteomes" id="UP001289374"/>
    </source>
</evidence>
<protein>
    <submittedName>
        <fullName evidence="1">Bifunctional riboflavin kinase/FMN phosphatase</fullName>
    </submittedName>
</protein>
<dbReference type="PANTHER" id="PTHR18901">
    <property type="entry name" value="2-DEOXYGLUCOSE-6-PHOSPHATE PHOSPHATASE 2"/>
    <property type="match status" value="1"/>
</dbReference>
<dbReference type="FunFam" id="1.10.150.240:FF:000001">
    <property type="entry name" value="Haloacid dehalogenase-like hydrolase domain"/>
    <property type="match status" value="1"/>
</dbReference>
<dbReference type="AlphaFoldDB" id="A0AAE1WRD9"/>
<reference evidence="1" key="2">
    <citation type="journal article" date="2024" name="Plant">
        <title>Genomic evolution and insights into agronomic trait innovations of Sesamum species.</title>
        <authorList>
            <person name="Miao H."/>
            <person name="Wang L."/>
            <person name="Qu L."/>
            <person name="Liu H."/>
            <person name="Sun Y."/>
            <person name="Le M."/>
            <person name="Wang Q."/>
            <person name="Wei S."/>
            <person name="Zheng Y."/>
            <person name="Lin W."/>
            <person name="Duan Y."/>
            <person name="Cao H."/>
            <person name="Xiong S."/>
            <person name="Wang X."/>
            <person name="Wei L."/>
            <person name="Li C."/>
            <person name="Ma Q."/>
            <person name="Ju M."/>
            <person name="Zhao R."/>
            <person name="Li G."/>
            <person name="Mu C."/>
            <person name="Tian Q."/>
            <person name="Mei H."/>
            <person name="Zhang T."/>
            <person name="Gao T."/>
            <person name="Zhang H."/>
        </authorList>
    </citation>
    <scope>NUCLEOTIDE SEQUENCE</scope>
    <source>
        <strain evidence="1">K16</strain>
    </source>
</reference>
<accession>A0AAE1WRD9</accession>
<dbReference type="EMBL" id="JACGWL010000007">
    <property type="protein sequence ID" value="KAK4398125.1"/>
    <property type="molecule type" value="Genomic_DNA"/>
</dbReference>
<dbReference type="SFLD" id="SFLDG01129">
    <property type="entry name" value="C1.5:_HAD__Beta-PGM__Phosphata"/>
    <property type="match status" value="1"/>
</dbReference>
<dbReference type="Gene3D" id="3.40.50.1000">
    <property type="entry name" value="HAD superfamily/HAD-like"/>
    <property type="match status" value="2"/>
</dbReference>
<gene>
    <name evidence="1" type="ORF">Sango_1288000</name>
</gene>
<keyword evidence="2" id="KW-1185">Reference proteome</keyword>
<dbReference type="GO" id="GO:0016301">
    <property type="term" value="F:kinase activity"/>
    <property type="evidence" value="ECO:0007669"/>
    <property type="project" value="UniProtKB-KW"/>
</dbReference>
<dbReference type="InterPro" id="IPR023198">
    <property type="entry name" value="PGP-like_dom2"/>
</dbReference>
<dbReference type="Pfam" id="PF00702">
    <property type="entry name" value="Hydrolase"/>
    <property type="match status" value="1"/>
</dbReference>